<dbReference type="InterPro" id="IPR036390">
    <property type="entry name" value="WH_DNA-bd_sf"/>
</dbReference>
<dbReference type="EMBL" id="RJJQ01000002">
    <property type="protein sequence ID" value="RNI24646.1"/>
    <property type="molecule type" value="Genomic_DNA"/>
</dbReference>
<dbReference type="CDD" id="cd00090">
    <property type="entry name" value="HTH_ARSR"/>
    <property type="match status" value="1"/>
</dbReference>
<dbReference type="InterPro" id="IPR036388">
    <property type="entry name" value="WH-like_DNA-bd_sf"/>
</dbReference>
<evidence type="ECO:0000313" key="2">
    <source>
        <dbReference type="EMBL" id="RNI24646.1"/>
    </source>
</evidence>
<dbReference type="SUPFAM" id="SSF46785">
    <property type="entry name" value="Winged helix' DNA-binding domain"/>
    <property type="match status" value="1"/>
</dbReference>
<comment type="caution">
    <text evidence="2">The sequence shown here is derived from an EMBL/GenBank/DDBJ whole genome shotgun (WGS) entry which is preliminary data.</text>
</comment>
<name>A0A3M9MGK6_9MICO</name>
<dbReference type="AlphaFoldDB" id="A0A3M9MGK6"/>
<dbReference type="PANTHER" id="PTHR30363">
    <property type="entry name" value="HTH-TYPE TRANSCRIPTIONAL REGULATOR SRLR-RELATED"/>
    <property type="match status" value="1"/>
</dbReference>
<feature type="domain" description="HTH marR-type" evidence="1">
    <location>
        <begin position="41"/>
        <end position="82"/>
    </location>
</feature>
<protein>
    <submittedName>
        <fullName evidence="2">MarR family transcriptional regulator</fullName>
    </submittedName>
</protein>
<evidence type="ECO:0000259" key="1">
    <source>
        <dbReference type="Pfam" id="PF01047"/>
    </source>
</evidence>
<sequence length="257" mass="27568">MPSARCRRPIGNLGKPGWIPRAELRHTDVVFIGGEVSTRERVLRTISERGPITAAELAESLGLTPAAVRRHLDCLAHDELVEEHEPTGAAERKRGRPARAYVVSSLGHARLRGDYDSLAGSVLHFLRETAGDAAVTEFARQRAESMARQATPVVEAAGPDVGSRTEALAAALTDQGFAASTRPVGNDTHLAGVQLCQGHCPVQHVAAEFPQFCEEEAKAFSRTLGVHVQRLASLAHGDHVCTTFVPTATPHATERDS</sequence>
<gene>
    <name evidence="2" type="ORF">EFY87_02770</name>
</gene>
<keyword evidence="3" id="KW-1185">Reference proteome</keyword>
<dbReference type="Pfam" id="PF01047">
    <property type="entry name" value="MarR"/>
    <property type="match status" value="1"/>
</dbReference>
<dbReference type="Proteomes" id="UP000271678">
    <property type="component" value="Unassembled WGS sequence"/>
</dbReference>
<proteinExistence type="predicted"/>
<evidence type="ECO:0000313" key="3">
    <source>
        <dbReference type="Proteomes" id="UP000271678"/>
    </source>
</evidence>
<dbReference type="InterPro" id="IPR050313">
    <property type="entry name" value="Carb_Metab_HTH_regulators"/>
</dbReference>
<dbReference type="OrthoDB" id="3375207at2"/>
<accession>A0A3M9MGK6</accession>
<dbReference type="InterPro" id="IPR011991">
    <property type="entry name" value="ArsR-like_HTH"/>
</dbReference>
<organism evidence="2 3">
    <name type="scientific">Flexivirga caeni</name>
    <dbReference type="NCBI Taxonomy" id="2294115"/>
    <lineage>
        <taxon>Bacteria</taxon>
        <taxon>Bacillati</taxon>
        <taxon>Actinomycetota</taxon>
        <taxon>Actinomycetes</taxon>
        <taxon>Micrococcales</taxon>
        <taxon>Dermacoccaceae</taxon>
        <taxon>Flexivirga</taxon>
    </lineage>
</organism>
<dbReference type="InterPro" id="IPR000835">
    <property type="entry name" value="HTH_MarR-typ"/>
</dbReference>
<reference evidence="2 3" key="1">
    <citation type="submission" date="2018-11" db="EMBL/GenBank/DDBJ databases">
        <title>Draft genome of Simplicispira Flexivirga sp. BO-16.</title>
        <authorList>
            <person name="Im W.T."/>
        </authorList>
    </citation>
    <scope>NUCLEOTIDE SEQUENCE [LARGE SCALE GENOMIC DNA]</scope>
    <source>
        <strain evidence="2 3">BO-16</strain>
    </source>
</reference>
<dbReference type="Gene3D" id="1.10.10.10">
    <property type="entry name" value="Winged helix-like DNA-binding domain superfamily/Winged helix DNA-binding domain"/>
    <property type="match status" value="1"/>
</dbReference>
<dbReference type="PANTHER" id="PTHR30363:SF28">
    <property type="entry name" value="TRANSCRIPTIONAL REGULATORY PROTEIN-RELATED"/>
    <property type="match status" value="1"/>
</dbReference>
<dbReference type="GO" id="GO:0003700">
    <property type="term" value="F:DNA-binding transcription factor activity"/>
    <property type="evidence" value="ECO:0007669"/>
    <property type="project" value="InterPro"/>
</dbReference>